<protein>
    <submittedName>
        <fullName evidence="1">Uncharacterized protein</fullName>
    </submittedName>
</protein>
<organism evidence="1 2">
    <name type="scientific">Natronospira elongata</name>
    <dbReference type="NCBI Taxonomy" id="3110268"/>
    <lineage>
        <taxon>Bacteria</taxon>
        <taxon>Pseudomonadati</taxon>
        <taxon>Pseudomonadota</taxon>
        <taxon>Gammaproteobacteria</taxon>
        <taxon>Natronospirales</taxon>
        <taxon>Natronospiraceae</taxon>
        <taxon>Natronospira</taxon>
    </lineage>
</organism>
<dbReference type="Proteomes" id="UP001302316">
    <property type="component" value="Unassembled WGS sequence"/>
</dbReference>
<proteinExistence type="predicted"/>
<evidence type="ECO:0000313" key="2">
    <source>
        <dbReference type="Proteomes" id="UP001302316"/>
    </source>
</evidence>
<dbReference type="RefSeq" id="WP_346052030.1">
    <property type="nucleotide sequence ID" value="NZ_JAYGII010000020.1"/>
</dbReference>
<accession>A0AAP6MN43</accession>
<sequence length="261" mass="29818">MNMSNSILLPRLIPVALLGLFLTSLPGCLSEESGPLEEGPPRWLFSFDSGDDGWQPVAARFSEADRERRNFGFRQVTAQEGTADCCKALQLEVVSNGRLVIGMFYPLEGLDPNLLYQGRIRFEVFSDVPAECGGIPRPPGRDTNFLVGFSDEQLKPFLTTFDFFQDWWSLNIDHGIPGESGEDAWIVGDFAIDKPCEQPYRTPGFYWERKRMYNEEPFSFYTDEDGTAWAYILIEPEAEVFPFRFPFDWVEIEIAEYGELD</sequence>
<keyword evidence="2" id="KW-1185">Reference proteome</keyword>
<dbReference type="EMBL" id="JAYGII010000020">
    <property type="protein sequence ID" value="MEA5446066.1"/>
    <property type="molecule type" value="Genomic_DNA"/>
</dbReference>
<gene>
    <name evidence="1" type="ORF">VCB98_09565</name>
</gene>
<evidence type="ECO:0000313" key="1">
    <source>
        <dbReference type="EMBL" id="MEA5446066.1"/>
    </source>
</evidence>
<name>A0AAP6MN43_9GAMM</name>
<comment type="caution">
    <text evidence="1">The sequence shown here is derived from an EMBL/GenBank/DDBJ whole genome shotgun (WGS) entry which is preliminary data.</text>
</comment>
<reference evidence="1 2" key="1">
    <citation type="submission" date="2023-12" db="EMBL/GenBank/DDBJ databases">
        <title>Whole-genome sequencing of halo(alkali)philic microorganisms from hypersaline lakes.</title>
        <authorList>
            <person name="Sorokin D.Y."/>
            <person name="Merkel A.Y."/>
            <person name="Messina E."/>
            <person name="Yakimov M."/>
        </authorList>
    </citation>
    <scope>NUCLEOTIDE SEQUENCE [LARGE SCALE GENOMIC DNA]</scope>
    <source>
        <strain evidence="1 2">AB-CW1</strain>
    </source>
</reference>
<dbReference type="AlphaFoldDB" id="A0AAP6MN43"/>